<proteinExistence type="predicted"/>
<dbReference type="AlphaFoldDB" id="A0A7J5U1D0"/>
<evidence type="ECO:0000313" key="2">
    <source>
        <dbReference type="Proteomes" id="UP000488299"/>
    </source>
</evidence>
<organism evidence="1 2">
    <name type="scientific">Rudanella paleaurantiibacter</name>
    <dbReference type="NCBI Taxonomy" id="2614655"/>
    <lineage>
        <taxon>Bacteria</taxon>
        <taxon>Pseudomonadati</taxon>
        <taxon>Bacteroidota</taxon>
        <taxon>Cytophagia</taxon>
        <taxon>Cytophagales</taxon>
        <taxon>Cytophagaceae</taxon>
        <taxon>Rudanella</taxon>
    </lineage>
</organism>
<accession>A0A7J5U1D0</accession>
<dbReference type="RefSeq" id="WP_152124397.1">
    <property type="nucleotide sequence ID" value="NZ_WELI01000003.1"/>
</dbReference>
<protein>
    <submittedName>
        <fullName evidence="1">Uncharacterized protein</fullName>
    </submittedName>
</protein>
<gene>
    <name evidence="1" type="ORF">F5984_11600</name>
</gene>
<evidence type="ECO:0000313" key="1">
    <source>
        <dbReference type="EMBL" id="KAB7731427.1"/>
    </source>
</evidence>
<comment type="caution">
    <text evidence="1">The sequence shown here is derived from an EMBL/GenBank/DDBJ whole genome shotgun (WGS) entry which is preliminary data.</text>
</comment>
<sequence length="140" mass="15803">MIYLPASHLITFALDADKGRYTVVTCSPGFTRVPREVIVEDRRFNDDINANLILRGPNTTKKENGRKITFFTGLQETKYKGVYLGNVMTYGRAGERIRNGVIVRFSDDAGRLTLRYFPAYYPYPDGRAAFVAEVVGRGLI</sequence>
<dbReference type="EMBL" id="WELI01000003">
    <property type="protein sequence ID" value="KAB7731427.1"/>
    <property type="molecule type" value="Genomic_DNA"/>
</dbReference>
<name>A0A7J5U1D0_9BACT</name>
<reference evidence="1 2" key="1">
    <citation type="submission" date="2019-10" db="EMBL/GenBank/DDBJ databases">
        <title>Rudanella paleaurantiibacter sp. nov., isolated from sludge.</title>
        <authorList>
            <person name="Xu S.Q."/>
        </authorList>
    </citation>
    <scope>NUCLEOTIDE SEQUENCE [LARGE SCALE GENOMIC DNA]</scope>
    <source>
        <strain evidence="1 2">HX-22-17</strain>
    </source>
</reference>
<keyword evidence="2" id="KW-1185">Reference proteome</keyword>
<dbReference type="Proteomes" id="UP000488299">
    <property type="component" value="Unassembled WGS sequence"/>
</dbReference>